<keyword evidence="3" id="KW-1185">Reference proteome</keyword>
<feature type="transmembrane region" description="Helical" evidence="1">
    <location>
        <begin position="430"/>
        <end position="450"/>
    </location>
</feature>
<dbReference type="EMBL" id="NSDM01000030">
    <property type="protein sequence ID" value="MDQ2589100.1"/>
    <property type="molecule type" value="Genomic_DNA"/>
</dbReference>
<keyword evidence="1" id="KW-0472">Membrane</keyword>
<feature type="transmembrane region" description="Helical" evidence="1">
    <location>
        <begin position="342"/>
        <end position="364"/>
    </location>
</feature>
<comment type="caution">
    <text evidence="2">The sequence shown here is derived from an EMBL/GenBank/DDBJ whole genome shotgun (WGS) entry which is preliminary data.</text>
</comment>
<feature type="transmembrane region" description="Helical" evidence="1">
    <location>
        <begin position="86"/>
        <end position="103"/>
    </location>
</feature>
<accession>A0ABU0XAG5</accession>
<reference evidence="2 3" key="1">
    <citation type="submission" date="2017-06" db="EMBL/GenBank/DDBJ databases">
        <title>Cultured bacterium strain Saccharothrix yanglingensis Hhs.015.</title>
        <authorList>
            <person name="Xia Y."/>
        </authorList>
    </citation>
    <scope>NUCLEOTIDE SEQUENCE [LARGE SCALE GENOMIC DNA]</scope>
    <source>
        <strain evidence="2 3">Hhs.015</strain>
    </source>
</reference>
<evidence type="ECO:0000313" key="3">
    <source>
        <dbReference type="Proteomes" id="UP001225605"/>
    </source>
</evidence>
<name>A0ABU0XAG5_9PSEU</name>
<feature type="transmembrane region" description="Helical" evidence="1">
    <location>
        <begin position="285"/>
        <end position="306"/>
    </location>
</feature>
<evidence type="ECO:0000313" key="2">
    <source>
        <dbReference type="EMBL" id="MDQ2589100.1"/>
    </source>
</evidence>
<feature type="transmembrane region" description="Helical" evidence="1">
    <location>
        <begin position="109"/>
        <end position="132"/>
    </location>
</feature>
<evidence type="ECO:0008006" key="4">
    <source>
        <dbReference type="Google" id="ProtNLM"/>
    </source>
</evidence>
<feature type="transmembrane region" description="Helical" evidence="1">
    <location>
        <begin position="220"/>
        <end position="244"/>
    </location>
</feature>
<dbReference type="Proteomes" id="UP001225605">
    <property type="component" value="Unassembled WGS sequence"/>
</dbReference>
<dbReference type="RefSeq" id="WP_306750783.1">
    <property type="nucleotide sequence ID" value="NZ_NSDM01000030.1"/>
</dbReference>
<feature type="transmembrane region" description="Helical" evidence="1">
    <location>
        <begin position="256"/>
        <end position="279"/>
    </location>
</feature>
<proteinExistence type="predicted"/>
<protein>
    <recommendedName>
        <fullName evidence="4">DUF2157 domain-containing protein</fullName>
    </recommendedName>
</protein>
<feature type="transmembrane region" description="Helical" evidence="1">
    <location>
        <begin position="398"/>
        <end position="418"/>
    </location>
</feature>
<evidence type="ECO:0000256" key="1">
    <source>
        <dbReference type="SAM" id="Phobius"/>
    </source>
</evidence>
<feature type="transmembrane region" description="Helical" evidence="1">
    <location>
        <begin position="170"/>
        <end position="191"/>
    </location>
</feature>
<feature type="transmembrane region" description="Helical" evidence="1">
    <location>
        <begin position="196"/>
        <end position="214"/>
    </location>
</feature>
<feature type="transmembrane region" description="Helical" evidence="1">
    <location>
        <begin position="370"/>
        <end position="391"/>
    </location>
</feature>
<sequence length="457" mass="47713">MTIADLTGRVGRVLPDPVDELQVAAVLESLGVTDRTAVEVYRAADVFDLARQVYERLPHVGEGGRHAADHRSPAPRSWYDVVHGPLYLLPAVGYPAVFTALGGPAAIRALVLATTVGWLWGAGTVWIAHRVLRSGAGGVTGRLLRVLATAGAALAAVGALALPSPSGGPVAVLFVMALTGYQIASGILVFYHREPLVLLTSLPVVLGGAGYLVSGLADALVSPVLLFGCASAAATFGLALLVTLRAEDAPGARPPGARALVLGALPVIGHTALCAAFLFYTDVRFIGGAVDLAVAAAPLALGMGVAEWRANRFFEQAAELLRERRPTAWFRSAVWRMLLRELANCLVVLGGLALVLLACLRVTGLLTSRGALLVDAHVVLGGAFFLGFVLIRTGRLPRLLAVLAGVLIADVALAEFVVADAWAPHAHVPVFLLCGTALALLMLSTLRTSVGEVHHYR</sequence>
<feature type="transmembrane region" description="Helical" evidence="1">
    <location>
        <begin position="144"/>
        <end position="164"/>
    </location>
</feature>
<keyword evidence="1" id="KW-1133">Transmembrane helix</keyword>
<gene>
    <name evidence="2" type="ORF">CKY47_35225</name>
</gene>
<keyword evidence="1" id="KW-0812">Transmembrane</keyword>
<organism evidence="2 3">
    <name type="scientific">Saccharothrix yanglingensis</name>
    <dbReference type="NCBI Taxonomy" id="659496"/>
    <lineage>
        <taxon>Bacteria</taxon>
        <taxon>Bacillati</taxon>
        <taxon>Actinomycetota</taxon>
        <taxon>Actinomycetes</taxon>
        <taxon>Pseudonocardiales</taxon>
        <taxon>Pseudonocardiaceae</taxon>
        <taxon>Saccharothrix</taxon>
    </lineage>
</organism>